<evidence type="ECO:0000313" key="2">
    <source>
        <dbReference type="Proteomes" id="UP000727407"/>
    </source>
</evidence>
<gene>
    <name evidence="1" type="primary">rgtE</name>
    <name evidence="1" type="ORF">DAT39_002805</name>
</gene>
<comment type="caution">
    <text evidence="1">The sequence shown here is derived from an EMBL/GenBank/DDBJ whole genome shotgun (WGS) entry which is preliminary data.</text>
</comment>
<dbReference type="Proteomes" id="UP000727407">
    <property type="component" value="Unassembled WGS sequence"/>
</dbReference>
<name>A0A8J4UIE8_CLAMG</name>
<dbReference type="AlphaFoldDB" id="A0A8J4UIE8"/>
<proteinExistence type="predicted"/>
<dbReference type="EMBL" id="QNUK01000022">
    <property type="protein sequence ID" value="KAF5907476.1"/>
    <property type="molecule type" value="Genomic_DNA"/>
</dbReference>
<organism evidence="1 2">
    <name type="scientific">Clarias magur</name>
    <name type="common">Asian catfish</name>
    <name type="synonym">Macropteronotus magur</name>
    <dbReference type="NCBI Taxonomy" id="1594786"/>
    <lineage>
        <taxon>Eukaryota</taxon>
        <taxon>Metazoa</taxon>
        <taxon>Chordata</taxon>
        <taxon>Craniata</taxon>
        <taxon>Vertebrata</taxon>
        <taxon>Euteleostomi</taxon>
        <taxon>Actinopterygii</taxon>
        <taxon>Neopterygii</taxon>
        <taxon>Teleostei</taxon>
        <taxon>Ostariophysi</taxon>
        <taxon>Siluriformes</taxon>
        <taxon>Clariidae</taxon>
        <taxon>Clarias</taxon>
    </lineage>
</organism>
<keyword evidence="2" id="KW-1185">Reference proteome</keyword>
<protein>
    <submittedName>
        <fullName evidence="1">Dodecaprenyl-phosphate galacturonate synthase</fullName>
    </submittedName>
</protein>
<reference evidence="1" key="1">
    <citation type="submission" date="2020-07" db="EMBL/GenBank/DDBJ databases">
        <title>Clarias magur genome sequencing, assembly and annotation.</title>
        <authorList>
            <person name="Kushwaha B."/>
            <person name="Kumar R."/>
            <person name="Das P."/>
            <person name="Joshi C.G."/>
            <person name="Kumar D."/>
            <person name="Nagpure N.S."/>
            <person name="Pandey M."/>
            <person name="Agarwal S."/>
            <person name="Srivastava S."/>
            <person name="Singh M."/>
            <person name="Sahoo L."/>
            <person name="Jayasankar P."/>
            <person name="Meher P.K."/>
            <person name="Koringa P.G."/>
            <person name="Iquebal M.A."/>
            <person name="Das S.P."/>
            <person name="Bit A."/>
            <person name="Patnaik S."/>
            <person name="Patel N."/>
            <person name="Shah T.M."/>
            <person name="Hinsu A."/>
            <person name="Jena J.K."/>
        </authorList>
    </citation>
    <scope>NUCLEOTIDE SEQUENCE</scope>
    <source>
        <strain evidence="1">CIFAMagur01</strain>
        <tissue evidence="1">Testis</tissue>
    </source>
</reference>
<accession>A0A8J4UIE8</accession>
<sequence length="79" mass="8976">MPTYQVNPRDRPSLVSEILQRLFSILVIWGLQRPMSASRASFGLPALGHRFKGNPPNMREKFATFMHTNQRTEAGEHPG</sequence>
<evidence type="ECO:0000313" key="1">
    <source>
        <dbReference type="EMBL" id="KAF5907476.1"/>
    </source>
</evidence>